<organism evidence="1 2">
    <name type="scientific">Tremella mesenterica</name>
    <name type="common">Jelly fungus</name>
    <dbReference type="NCBI Taxonomy" id="5217"/>
    <lineage>
        <taxon>Eukaryota</taxon>
        <taxon>Fungi</taxon>
        <taxon>Dikarya</taxon>
        <taxon>Basidiomycota</taxon>
        <taxon>Agaricomycotina</taxon>
        <taxon>Tremellomycetes</taxon>
        <taxon>Tremellales</taxon>
        <taxon>Tremellaceae</taxon>
        <taxon>Tremella</taxon>
    </lineage>
</organism>
<gene>
    <name evidence="1" type="ORF">M231_07725</name>
</gene>
<protein>
    <submittedName>
        <fullName evidence="1">Uncharacterized protein</fullName>
    </submittedName>
</protein>
<comment type="caution">
    <text evidence="1">The sequence shown here is derived from an EMBL/GenBank/DDBJ whole genome shotgun (WGS) entry which is preliminary data.</text>
</comment>
<keyword evidence="2" id="KW-1185">Reference proteome</keyword>
<evidence type="ECO:0000313" key="2">
    <source>
        <dbReference type="Proteomes" id="UP000289152"/>
    </source>
</evidence>
<dbReference type="InParanoid" id="A0A4Q1B8P2"/>
<dbReference type="EMBL" id="SDIL01000164">
    <property type="protein sequence ID" value="RXK35022.1"/>
    <property type="molecule type" value="Genomic_DNA"/>
</dbReference>
<evidence type="ECO:0000313" key="1">
    <source>
        <dbReference type="EMBL" id="RXK35022.1"/>
    </source>
</evidence>
<proteinExistence type="predicted"/>
<accession>A0A4Q1B8P2</accession>
<sequence length="148" mass="16721">MLRISTVSPVRQIRGIRETRLGSPFYPGTYAFGNLRSFVILFRQMASEPVTYDPCPKTWDQRVRIQHPSQAYYPGTAFSAGPEPKISSSASKNFMALWLQYLHMEGGIRVFPTRLCFIDQLLNLIYLLKARGASLRAFSTQKSGPAKS</sequence>
<dbReference type="AlphaFoldDB" id="A0A4Q1B8P2"/>
<name>A0A4Q1B8P2_TREME</name>
<reference evidence="1 2" key="1">
    <citation type="submission" date="2016-06" db="EMBL/GenBank/DDBJ databases">
        <title>Evolution of pathogenesis and genome organization in the Tremellales.</title>
        <authorList>
            <person name="Cuomo C."/>
            <person name="Litvintseva A."/>
            <person name="Heitman J."/>
            <person name="Chen Y."/>
            <person name="Sun S."/>
            <person name="Springer D."/>
            <person name="Dromer F."/>
            <person name="Young S."/>
            <person name="Zeng Q."/>
            <person name="Chapman S."/>
            <person name="Gujja S."/>
            <person name="Saif S."/>
            <person name="Birren B."/>
        </authorList>
    </citation>
    <scope>NUCLEOTIDE SEQUENCE [LARGE SCALE GENOMIC DNA]</scope>
    <source>
        <strain evidence="1 2">ATCC 28783</strain>
    </source>
</reference>
<dbReference type="Proteomes" id="UP000289152">
    <property type="component" value="Unassembled WGS sequence"/>
</dbReference>